<comment type="similarity">
    <text evidence="2">Belongs to the class-I aminoacyl-tRNA synthetase family. Glutamate--tRNA ligase type 1 subfamily.</text>
</comment>
<dbReference type="AlphaFoldDB" id="A0A0W8G5F5"/>
<dbReference type="FunFam" id="3.40.50.620:FF:000007">
    <property type="entry name" value="Glutamate--tRNA ligase"/>
    <property type="match status" value="1"/>
</dbReference>
<evidence type="ECO:0000256" key="8">
    <source>
        <dbReference type="ARBA" id="ARBA00022840"/>
    </source>
</evidence>
<dbReference type="EMBL" id="LNQE01000242">
    <property type="protein sequence ID" value="KUG28252.1"/>
    <property type="molecule type" value="Genomic_DNA"/>
</dbReference>
<keyword evidence="8" id="KW-0067">ATP-binding</keyword>
<keyword evidence="5" id="KW-0963">Cytoplasm</keyword>
<dbReference type="InterPro" id="IPR014729">
    <property type="entry name" value="Rossmann-like_a/b/a_fold"/>
</dbReference>
<dbReference type="GO" id="GO:0008270">
    <property type="term" value="F:zinc ion binding"/>
    <property type="evidence" value="ECO:0007669"/>
    <property type="project" value="InterPro"/>
</dbReference>
<dbReference type="GO" id="GO:0004818">
    <property type="term" value="F:glutamate-tRNA ligase activity"/>
    <property type="evidence" value="ECO:0007669"/>
    <property type="project" value="UniProtKB-EC"/>
</dbReference>
<proteinExistence type="inferred from homology"/>
<protein>
    <recommendedName>
        <fullName evidence="4">glutamate--tRNA ligase</fullName>
        <ecNumber evidence="4">6.1.1.17</ecNumber>
    </recommendedName>
    <alternativeName>
        <fullName evidence="11">Glutamyl-tRNA synthetase</fullName>
    </alternativeName>
</protein>
<dbReference type="Pfam" id="PF00749">
    <property type="entry name" value="tRNA-synt_1c"/>
    <property type="match status" value="1"/>
</dbReference>
<evidence type="ECO:0000256" key="5">
    <source>
        <dbReference type="ARBA" id="ARBA00022490"/>
    </source>
</evidence>
<dbReference type="NCBIfam" id="TIGR00464">
    <property type="entry name" value="gltX_bact"/>
    <property type="match status" value="1"/>
</dbReference>
<evidence type="ECO:0000256" key="4">
    <source>
        <dbReference type="ARBA" id="ARBA00012835"/>
    </source>
</evidence>
<feature type="domain" description="Glutamyl/glutaminyl-tRNA synthetase class Ib catalytic" evidence="12">
    <location>
        <begin position="4"/>
        <end position="307"/>
    </location>
</feature>
<feature type="domain" description="Aminoacyl-tRNA synthetase class I anticodon-binding" evidence="13">
    <location>
        <begin position="321"/>
        <end position="465"/>
    </location>
</feature>
<dbReference type="GO" id="GO:0000049">
    <property type="term" value="F:tRNA binding"/>
    <property type="evidence" value="ECO:0007669"/>
    <property type="project" value="InterPro"/>
</dbReference>
<keyword evidence="7" id="KW-0547">Nucleotide-binding</keyword>
<dbReference type="PANTHER" id="PTHR43311:SF2">
    <property type="entry name" value="GLUTAMATE--TRNA LIGASE, MITOCHONDRIAL-RELATED"/>
    <property type="match status" value="1"/>
</dbReference>
<dbReference type="InterPro" id="IPR000924">
    <property type="entry name" value="Glu/Gln-tRNA-synth"/>
</dbReference>
<dbReference type="SUPFAM" id="SSF48163">
    <property type="entry name" value="An anticodon-binding domain of class I aminoacyl-tRNA synthetases"/>
    <property type="match status" value="1"/>
</dbReference>
<reference evidence="14" key="1">
    <citation type="journal article" date="2015" name="Proc. Natl. Acad. Sci. U.S.A.">
        <title>Networks of energetic and metabolic interactions define dynamics in microbial communities.</title>
        <authorList>
            <person name="Embree M."/>
            <person name="Liu J.K."/>
            <person name="Al-Bassam M.M."/>
            <person name="Zengler K."/>
        </authorList>
    </citation>
    <scope>NUCLEOTIDE SEQUENCE</scope>
</reference>
<name>A0A0W8G5F5_9ZZZZ</name>
<dbReference type="InterPro" id="IPR020751">
    <property type="entry name" value="aa-tRNA-synth_I_codon-bd_sub2"/>
</dbReference>
<dbReference type="InterPro" id="IPR033910">
    <property type="entry name" value="GluRS_core"/>
</dbReference>
<evidence type="ECO:0000256" key="9">
    <source>
        <dbReference type="ARBA" id="ARBA00022917"/>
    </source>
</evidence>
<dbReference type="EC" id="6.1.1.17" evidence="4"/>
<dbReference type="InterPro" id="IPR049940">
    <property type="entry name" value="GluQ/Sye"/>
</dbReference>
<dbReference type="InterPro" id="IPR001412">
    <property type="entry name" value="aa-tRNA-synth_I_CS"/>
</dbReference>
<organism evidence="14">
    <name type="scientific">hydrocarbon metagenome</name>
    <dbReference type="NCBI Taxonomy" id="938273"/>
    <lineage>
        <taxon>unclassified sequences</taxon>
        <taxon>metagenomes</taxon>
        <taxon>ecological metagenomes</taxon>
    </lineage>
</organism>
<dbReference type="PRINTS" id="PR00987">
    <property type="entry name" value="TRNASYNTHGLU"/>
</dbReference>
<keyword evidence="10 14" id="KW-0030">Aminoacyl-tRNA synthetase</keyword>
<evidence type="ECO:0000256" key="11">
    <source>
        <dbReference type="ARBA" id="ARBA00030865"/>
    </source>
</evidence>
<dbReference type="PANTHER" id="PTHR43311">
    <property type="entry name" value="GLUTAMATE--TRNA LIGASE"/>
    <property type="match status" value="1"/>
</dbReference>
<dbReference type="InterPro" id="IPR004527">
    <property type="entry name" value="Glu-tRNA-ligase_bac/mito"/>
</dbReference>
<keyword evidence="6 14" id="KW-0436">Ligase</keyword>
<evidence type="ECO:0000256" key="10">
    <source>
        <dbReference type="ARBA" id="ARBA00023146"/>
    </source>
</evidence>
<dbReference type="GO" id="GO:0005829">
    <property type="term" value="C:cytosol"/>
    <property type="evidence" value="ECO:0007669"/>
    <property type="project" value="TreeGrafter"/>
</dbReference>
<dbReference type="InterPro" id="IPR020058">
    <property type="entry name" value="Glu/Gln-tRNA-synth_Ib_cat-dom"/>
</dbReference>
<dbReference type="InterPro" id="IPR045462">
    <property type="entry name" value="aa-tRNA-synth_I_cd-bd"/>
</dbReference>
<dbReference type="Gene3D" id="1.10.10.350">
    <property type="match status" value="1"/>
</dbReference>
<evidence type="ECO:0000256" key="1">
    <source>
        <dbReference type="ARBA" id="ARBA00004496"/>
    </source>
</evidence>
<evidence type="ECO:0000259" key="13">
    <source>
        <dbReference type="Pfam" id="PF19269"/>
    </source>
</evidence>
<evidence type="ECO:0000256" key="3">
    <source>
        <dbReference type="ARBA" id="ARBA00011245"/>
    </source>
</evidence>
<dbReference type="Pfam" id="PF19269">
    <property type="entry name" value="Anticodon_2"/>
    <property type="match status" value="1"/>
</dbReference>
<evidence type="ECO:0000259" key="12">
    <source>
        <dbReference type="Pfam" id="PF00749"/>
    </source>
</evidence>
<dbReference type="PROSITE" id="PS00178">
    <property type="entry name" value="AA_TRNA_LIGASE_I"/>
    <property type="match status" value="1"/>
</dbReference>
<dbReference type="CDD" id="cd00808">
    <property type="entry name" value="GluRS_core"/>
    <property type="match status" value="1"/>
</dbReference>
<dbReference type="HAMAP" id="MF_00022">
    <property type="entry name" value="Glu_tRNA_synth_type1"/>
    <property type="match status" value="1"/>
</dbReference>
<dbReference type="GO" id="GO:0006424">
    <property type="term" value="P:glutamyl-tRNA aminoacylation"/>
    <property type="evidence" value="ECO:0007669"/>
    <property type="project" value="InterPro"/>
</dbReference>
<evidence type="ECO:0000313" key="14">
    <source>
        <dbReference type="EMBL" id="KUG28252.1"/>
    </source>
</evidence>
<evidence type="ECO:0000256" key="7">
    <source>
        <dbReference type="ARBA" id="ARBA00022741"/>
    </source>
</evidence>
<evidence type="ECO:0000256" key="2">
    <source>
        <dbReference type="ARBA" id="ARBA00007894"/>
    </source>
</evidence>
<comment type="subcellular location">
    <subcellularLocation>
        <location evidence="1">Cytoplasm</location>
    </subcellularLocation>
</comment>
<dbReference type="SUPFAM" id="SSF52374">
    <property type="entry name" value="Nucleotidylyl transferase"/>
    <property type="match status" value="1"/>
</dbReference>
<dbReference type="GO" id="GO:0005524">
    <property type="term" value="F:ATP binding"/>
    <property type="evidence" value="ECO:0007669"/>
    <property type="project" value="UniProtKB-KW"/>
</dbReference>
<comment type="caution">
    <text evidence="14">The sequence shown here is derived from an EMBL/GenBank/DDBJ whole genome shotgun (WGS) entry which is preliminary data.</text>
</comment>
<accession>A0A0W8G5F5</accession>
<comment type="subunit">
    <text evidence="3">Monomer.</text>
</comment>
<sequence length="467" mass="51405">MTTIVTRFAPSPTGHLHIGGARTAIFNWLLARASGGSFFLRIEDTDQARSTEENTRGILDSMAWLGLAHDGEIVYQSRRFDLYNQYIDRLLASGHAYYCSCTPDEVEAMREEARARGAKPKYSGRCREKGLVPGPGKPDMVVRLRAPLSGSTVVHDLVKGDVAFDNAELDDMVLRRTDGSPTYNMAVVVDDATMGVTHIIRGDDHLNNTPRQILIYQALGLPLPVFGHVPMILGPDKKKLSKRHGATSVMEYEREGFLPEAMLNGLVRLGWSHGDQEIFSRGELVQAFSTDSLGSSAAVFDRDKLLWLNAHYIKETPDAALAAMLGDFLGRLGHPCQDADYLGRIVPLLKPRAQTMVEMAEKAVFFVVPDGELAHDQKAVEKFFTAEAKGHLAALWELFKTVTPFDQPSLEAAVQGYLDGTGVKFKLLAQPIRVAITGTTASPGLFETMEVLGRERVLARLERALAL</sequence>
<dbReference type="InterPro" id="IPR008925">
    <property type="entry name" value="aa_tRNA-synth_I_cd-bd_sf"/>
</dbReference>
<dbReference type="Gene3D" id="3.40.50.620">
    <property type="entry name" value="HUPs"/>
    <property type="match status" value="1"/>
</dbReference>
<gene>
    <name evidence="14" type="ORF">ASZ90_001886</name>
</gene>
<keyword evidence="9" id="KW-0648">Protein biosynthesis</keyword>
<evidence type="ECO:0000256" key="6">
    <source>
        <dbReference type="ARBA" id="ARBA00022598"/>
    </source>
</evidence>